<gene>
    <name evidence="4" type="ORF">EV696_10837</name>
</gene>
<dbReference type="InterPro" id="IPR029062">
    <property type="entry name" value="Class_I_gatase-like"/>
</dbReference>
<dbReference type="EMBL" id="SNYM01000008">
    <property type="protein sequence ID" value="TDQ48057.1"/>
    <property type="molecule type" value="Genomic_DNA"/>
</dbReference>
<dbReference type="SUPFAM" id="SSF52317">
    <property type="entry name" value="Class I glutamine amidotransferase-like"/>
    <property type="match status" value="1"/>
</dbReference>
<evidence type="ECO:0000256" key="1">
    <source>
        <dbReference type="ARBA" id="ARBA00023015"/>
    </source>
</evidence>
<dbReference type="Pfam" id="PF12833">
    <property type="entry name" value="HTH_18"/>
    <property type="match status" value="1"/>
</dbReference>
<dbReference type="Gene3D" id="3.40.50.880">
    <property type="match status" value="1"/>
</dbReference>
<dbReference type="InterPro" id="IPR002818">
    <property type="entry name" value="DJ-1/PfpI"/>
</dbReference>
<sequence length="324" mass="35522">MNIVVLALDKVFDTGLAAILDVFTTANELNALHELQLPPLTVELVGVSQQVRTAQGMQRAVKTFDEAGAMDWVVVPAIGHKLPDTLLPALAQSDVQMAATPLQNWAGQGAKIAAACIGTFVLAESGLLDHQQATTTWWLAPLFRQRYPNVQLLAEQMVVASGNVVTAGAALSHVDLALWLLRQRSPAQAALVAKYLIVDSRPSQAAYMISDHLARSHPLVEQFDRWARAHLAEPFNLDLAAAALATSKRTLARRMDEVLGISPVKYVQQLRLERAVHLLKTTTLGIEPIAEQVGYRDGVTLRNLLRRNLGTGIRQLRSSEFRKR</sequence>
<keyword evidence="1" id="KW-0805">Transcription regulation</keyword>
<dbReference type="Gene3D" id="1.10.10.60">
    <property type="entry name" value="Homeodomain-like"/>
    <property type="match status" value="1"/>
</dbReference>
<protein>
    <submittedName>
        <fullName evidence="4">Transcriptional regulator GlxA family with amidase domain</fullName>
    </submittedName>
</protein>
<dbReference type="RefSeq" id="WP_133590485.1">
    <property type="nucleotide sequence ID" value="NZ_CP037953.1"/>
</dbReference>
<proteinExistence type="predicted"/>
<organism evidence="4 5">
    <name type="scientific">Permianibacter aggregans</name>
    <dbReference type="NCBI Taxonomy" id="1510150"/>
    <lineage>
        <taxon>Bacteria</taxon>
        <taxon>Pseudomonadati</taxon>
        <taxon>Pseudomonadota</taxon>
        <taxon>Gammaproteobacteria</taxon>
        <taxon>Pseudomonadales</taxon>
        <taxon>Pseudomonadaceae</taxon>
        <taxon>Permianibacter</taxon>
    </lineage>
</organism>
<comment type="caution">
    <text evidence="4">The sequence shown here is derived from an EMBL/GenBank/DDBJ whole genome shotgun (WGS) entry which is preliminary data.</text>
</comment>
<dbReference type="InterPro" id="IPR052158">
    <property type="entry name" value="INH-QAR"/>
</dbReference>
<accession>A0A4V3D7J4</accession>
<dbReference type="PANTHER" id="PTHR43130">
    <property type="entry name" value="ARAC-FAMILY TRANSCRIPTIONAL REGULATOR"/>
    <property type="match status" value="1"/>
</dbReference>
<dbReference type="GO" id="GO:0043565">
    <property type="term" value="F:sequence-specific DNA binding"/>
    <property type="evidence" value="ECO:0007669"/>
    <property type="project" value="InterPro"/>
</dbReference>
<dbReference type="Pfam" id="PF01965">
    <property type="entry name" value="DJ-1_PfpI"/>
    <property type="match status" value="1"/>
</dbReference>
<keyword evidence="2" id="KW-0804">Transcription</keyword>
<dbReference type="SMART" id="SM00342">
    <property type="entry name" value="HTH_ARAC"/>
    <property type="match status" value="1"/>
</dbReference>
<feature type="domain" description="HTH araC/xylS-type" evidence="3">
    <location>
        <begin position="221"/>
        <end position="319"/>
    </location>
</feature>
<name>A0A4V3D7J4_9GAMM</name>
<dbReference type="Proteomes" id="UP000295375">
    <property type="component" value="Unassembled WGS sequence"/>
</dbReference>
<dbReference type="SUPFAM" id="SSF46689">
    <property type="entry name" value="Homeodomain-like"/>
    <property type="match status" value="1"/>
</dbReference>
<dbReference type="InterPro" id="IPR009057">
    <property type="entry name" value="Homeodomain-like_sf"/>
</dbReference>
<dbReference type="InterPro" id="IPR018060">
    <property type="entry name" value="HTH_AraC"/>
</dbReference>
<evidence type="ECO:0000256" key="2">
    <source>
        <dbReference type="ARBA" id="ARBA00023163"/>
    </source>
</evidence>
<dbReference type="PANTHER" id="PTHR43130:SF3">
    <property type="entry name" value="HTH-TYPE TRANSCRIPTIONAL REGULATOR RV1931C"/>
    <property type="match status" value="1"/>
</dbReference>
<evidence type="ECO:0000259" key="3">
    <source>
        <dbReference type="PROSITE" id="PS01124"/>
    </source>
</evidence>
<keyword evidence="5" id="KW-1185">Reference proteome</keyword>
<dbReference type="GO" id="GO:0003700">
    <property type="term" value="F:DNA-binding transcription factor activity"/>
    <property type="evidence" value="ECO:0007669"/>
    <property type="project" value="InterPro"/>
</dbReference>
<dbReference type="AlphaFoldDB" id="A0A4V3D7J4"/>
<dbReference type="CDD" id="cd03138">
    <property type="entry name" value="GATase1_AraC_2"/>
    <property type="match status" value="1"/>
</dbReference>
<evidence type="ECO:0000313" key="4">
    <source>
        <dbReference type="EMBL" id="TDQ48057.1"/>
    </source>
</evidence>
<dbReference type="OrthoDB" id="9803764at2"/>
<reference evidence="4 5" key="1">
    <citation type="submission" date="2019-03" db="EMBL/GenBank/DDBJ databases">
        <title>Genomic Encyclopedia of Type Strains, Phase IV (KMG-IV): sequencing the most valuable type-strain genomes for metagenomic binning, comparative biology and taxonomic classification.</title>
        <authorList>
            <person name="Goeker M."/>
        </authorList>
    </citation>
    <scope>NUCLEOTIDE SEQUENCE [LARGE SCALE GENOMIC DNA]</scope>
    <source>
        <strain evidence="4 5">DSM 103792</strain>
    </source>
</reference>
<dbReference type="PROSITE" id="PS01124">
    <property type="entry name" value="HTH_ARAC_FAMILY_2"/>
    <property type="match status" value="1"/>
</dbReference>
<evidence type="ECO:0000313" key="5">
    <source>
        <dbReference type="Proteomes" id="UP000295375"/>
    </source>
</evidence>